<reference evidence="1 2" key="1">
    <citation type="submission" date="2019-02" db="EMBL/GenBank/DDBJ databases">
        <title>Deep-cultivation of Planctomycetes and their phenomic and genomic characterization uncovers novel biology.</title>
        <authorList>
            <person name="Wiegand S."/>
            <person name="Jogler M."/>
            <person name="Boedeker C."/>
            <person name="Pinto D."/>
            <person name="Vollmers J."/>
            <person name="Rivas-Marin E."/>
            <person name="Kohn T."/>
            <person name="Peeters S.H."/>
            <person name="Heuer A."/>
            <person name="Rast P."/>
            <person name="Oberbeckmann S."/>
            <person name="Bunk B."/>
            <person name="Jeske O."/>
            <person name="Meyerdierks A."/>
            <person name="Storesund J.E."/>
            <person name="Kallscheuer N."/>
            <person name="Luecker S."/>
            <person name="Lage O.M."/>
            <person name="Pohl T."/>
            <person name="Merkel B.J."/>
            <person name="Hornburger P."/>
            <person name="Mueller R.-W."/>
            <person name="Bruemmer F."/>
            <person name="Labrenz M."/>
            <person name="Spormann A.M."/>
            <person name="Op den Camp H."/>
            <person name="Overmann J."/>
            <person name="Amann R."/>
            <person name="Jetten M.S.M."/>
            <person name="Mascher T."/>
            <person name="Medema M.H."/>
            <person name="Devos D.P."/>
            <person name="Kaster A.-K."/>
            <person name="Ovreas L."/>
            <person name="Rohde M."/>
            <person name="Galperin M.Y."/>
            <person name="Jogler C."/>
        </authorList>
    </citation>
    <scope>NUCLEOTIDE SEQUENCE [LARGE SCALE GENOMIC DNA]</scope>
    <source>
        <strain evidence="1 2">Pan181</strain>
    </source>
</reference>
<protein>
    <submittedName>
        <fullName evidence="1">Uncharacterized protein</fullName>
    </submittedName>
</protein>
<dbReference type="OrthoDB" id="259392at2"/>
<dbReference type="EMBL" id="CP036278">
    <property type="protein sequence ID" value="QDU55234.1"/>
    <property type="molecule type" value="Genomic_DNA"/>
</dbReference>
<sequence>MDRSPIMRHTCSWLSLVLLVATTVTSSGCHTILATGVYLLQGGNVVPAQCEALEEQRVVVACRCPSASEYSIAGAPDQIARSVTNLLRENVPKVDVVDYREVDKWHDENDWGDFEGMGRAVKADRLVVIDLAHLDLYKGQTLYQGNADVTVTVYDLTGTKSKIVWEHALGEVLFPRNSAIPVQDKSPKQFQREYTEILARQIAVYFYKHDPNADFALDAIANQ</sequence>
<dbReference type="PROSITE" id="PS51257">
    <property type="entry name" value="PROKAR_LIPOPROTEIN"/>
    <property type="match status" value="1"/>
</dbReference>
<dbReference type="AlphaFoldDB" id="A0A518AKM8"/>
<keyword evidence="2" id="KW-1185">Reference proteome</keyword>
<gene>
    <name evidence="1" type="ORF">Pan181_14200</name>
</gene>
<dbReference type="Proteomes" id="UP000315750">
    <property type="component" value="Chromosome"/>
</dbReference>
<proteinExistence type="predicted"/>
<evidence type="ECO:0000313" key="1">
    <source>
        <dbReference type="EMBL" id="QDU55234.1"/>
    </source>
</evidence>
<evidence type="ECO:0000313" key="2">
    <source>
        <dbReference type="Proteomes" id="UP000315750"/>
    </source>
</evidence>
<dbReference type="KEGG" id="amuc:Pan181_14200"/>
<dbReference type="RefSeq" id="WP_145246114.1">
    <property type="nucleotide sequence ID" value="NZ_CP036278.1"/>
</dbReference>
<accession>A0A518AKM8</accession>
<name>A0A518AKM8_9BACT</name>
<organism evidence="1 2">
    <name type="scientific">Aeoliella mucimassa</name>
    <dbReference type="NCBI Taxonomy" id="2527972"/>
    <lineage>
        <taxon>Bacteria</taxon>
        <taxon>Pseudomonadati</taxon>
        <taxon>Planctomycetota</taxon>
        <taxon>Planctomycetia</taxon>
        <taxon>Pirellulales</taxon>
        <taxon>Lacipirellulaceae</taxon>
        <taxon>Aeoliella</taxon>
    </lineage>
</organism>